<proteinExistence type="predicted"/>
<dbReference type="Proteomes" id="UP001258017">
    <property type="component" value="Unassembled WGS sequence"/>
</dbReference>
<evidence type="ECO:0000313" key="1">
    <source>
        <dbReference type="EMBL" id="KAK2583238.1"/>
    </source>
</evidence>
<reference evidence="1" key="2">
    <citation type="journal article" date="2023" name="Commun. Biol.">
        <title>Intrasexual cuticular hydrocarbon dimorphism in a wasp sheds light on hydrocarbon biosynthesis genes in Hymenoptera.</title>
        <authorList>
            <person name="Moris V.C."/>
            <person name="Podsiadlowski L."/>
            <person name="Martin S."/>
            <person name="Oeyen J.P."/>
            <person name="Donath A."/>
            <person name="Petersen M."/>
            <person name="Wilbrandt J."/>
            <person name="Misof B."/>
            <person name="Liedtke D."/>
            <person name="Thamm M."/>
            <person name="Scheiner R."/>
            <person name="Schmitt T."/>
            <person name="Niehuis O."/>
        </authorList>
    </citation>
    <scope>NUCLEOTIDE SEQUENCE</scope>
    <source>
        <strain evidence="1">GBR_01_08_01A</strain>
    </source>
</reference>
<gene>
    <name evidence="1" type="ORF">KPH14_009255</name>
</gene>
<reference evidence="1" key="1">
    <citation type="submission" date="2021-08" db="EMBL/GenBank/DDBJ databases">
        <authorList>
            <person name="Misof B."/>
            <person name="Oliver O."/>
            <person name="Podsiadlowski L."/>
            <person name="Donath A."/>
            <person name="Peters R."/>
            <person name="Mayer C."/>
            <person name="Rust J."/>
            <person name="Gunkel S."/>
            <person name="Lesny P."/>
            <person name="Martin S."/>
            <person name="Oeyen J.P."/>
            <person name="Petersen M."/>
            <person name="Panagiotis P."/>
            <person name="Wilbrandt J."/>
            <person name="Tanja T."/>
        </authorList>
    </citation>
    <scope>NUCLEOTIDE SEQUENCE</scope>
    <source>
        <strain evidence="1">GBR_01_08_01A</strain>
        <tissue evidence="1">Thorax + abdomen</tissue>
    </source>
</reference>
<name>A0AAD9RQ28_9HYME</name>
<accession>A0AAD9RQ28</accession>
<keyword evidence="2" id="KW-1185">Reference proteome</keyword>
<dbReference type="EMBL" id="JAIFRP010000030">
    <property type="protein sequence ID" value="KAK2583238.1"/>
    <property type="molecule type" value="Genomic_DNA"/>
</dbReference>
<evidence type="ECO:0000313" key="2">
    <source>
        <dbReference type="Proteomes" id="UP001258017"/>
    </source>
</evidence>
<sequence length="69" mass="7847">METRREVIGITTVPKVKFIELREIAKGDEQKKMIPGKGKREIAISFRYVGLYLSIESIPLNGVTSKRVQ</sequence>
<organism evidence="1 2">
    <name type="scientific">Odynerus spinipes</name>
    <dbReference type="NCBI Taxonomy" id="1348599"/>
    <lineage>
        <taxon>Eukaryota</taxon>
        <taxon>Metazoa</taxon>
        <taxon>Ecdysozoa</taxon>
        <taxon>Arthropoda</taxon>
        <taxon>Hexapoda</taxon>
        <taxon>Insecta</taxon>
        <taxon>Pterygota</taxon>
        <taxon>Neoptera</taxon>
        <taxon>Endopterygota</taxon>
        <taxon>Hymenoptera</taxon>
        <taxon>Apocrita</taxon>
        <taxon>Aculeata</taxon>
        <taxon>Vespoidea</taxon>
        <taxon>Vespidae</taxon>
        <taxon>Eumeninae</taxon>
        <taxon>Odynerus</taxon>
    </lineage>
</organism>
<comment type="caution">
    <text evidence="1">The sequence shown here is derived from an EMBL/GenBank/DDBJ whole genome shotgun (WGS) entry which is preliminary data.</text>
</comment>
<protein>
    <submittedName>
        <fullName evidence="1">Uncharacterized protein</fullName>
    </submittedName>
</protein>
<dbReference type="AlphaFoldDB" id="A0AAD9RQ28"/>